<dbReference type="RefSeq" id="XP_047784400.1">
    <property type="nucleotide sequence ID" value="XM_047921300.1"/>
</dbReference>
<evidence type="ECO:0000313" key="2">
    <source>
        <dbReference type="EMBL" id="KAH9843590.1"/>
    </source>
</evidence>
<dbReference type="EMBL" id="JADCUA010000001">
    <property type="protein sequence ID" value="KAH9843590.1"/>
    <property type="molecule type" value="Genomic_DNA"/>
</dbReference>
<dbReference type="GeneID" id="72002032"/>
<dbReference type="Proteomes" id="UP000814176">
    <property type="component" value="Unassembled WGS sequence"/>
</dbReference>
<feature type="region of interest" description="Disordered" evidence="1">
    <location>
        <begin position="223"/>
        <end position="250"/>
    </location>
</feature>
<comment type="caution">
    <text evidence="2">The sequence shown here is derived from an EMBL/GenBank/DDBJ whole genome shotgun (WGS) entry which is preliminary data.</text>
</comment>
<accession>A0ABQ8KYB5</accession>
<gene>
    <name evidence="2" type="ORF">C8Q71DRAFT_719346</name>
</gene>
<name>A0ABQ8KYB5_9APHY</name>
<reference evidence="2 3" key="1">
    <citation type="journal article" date="2021" name="Environ. Microbiol.">
        <title>Gene family expansions and transcriptome signatures uncover fungal adaptations to wood decay.</title>
        <authorList>
            <person name="Hage H."/>
            <person name="Miyauchi S."/>
            <person name="Viragh M."/>
            <person name="Drula E."/>
            <person name="Min B."/>
            <person name="Chaduli D."/>
            <person name="Navarro D."/>
            <person name="Favel A."/>
            <person name="Norest M."/>
            <person name="Lesage-Meessen L."/>
            <person name="Balint B."/>
            <person name="Merenyi Z."/>
            <person name="de Eugenio L."/>
            <person name="Morin E."/>
            <person name="Martinez A.T."/>
            <person name="Baldrian P."/>
            <person name="Stursova M."/>
            <person name="Martinez M.J."/>
            <person name="Novotny C."/>
            <person name="Magnuson J.K."/>
            <person name="Spatafora J.W."/>
            <person name="Maurice S."/>
            <person name="Pangilinan J."/>
            <person name="Andreopoulos W."/>
            <person name="LaButti K."/>
            <person name="Hundley H."/>
            <person name="Na H."/>
            <person name="Kuo A."/>
            <person name="Barry K."/>
            <person name="Lipzen A."/>
            <person name="Henrissat B."/>
            <person name="Riley R."/>
            <person name="Ahrendt S."/>
            <person name="Nagy L.G."/>
            <person name="Grigoriev I.V."/>
            <person name="Martin F."/>
            <person name="Rosso M.N."/>
        </authorList>
    </citation>
    <scope>NUCLEOTIDE SEQUENCE [LARGE SCALE GENOMIC DNA]</scope>
    <source>
        <strain evidence="2 3">CIRM-BRFM 1785</strain>
    </source>
</reference>
<sequence length="423" mass="46154">MSKHNVELHKSLDRKFAASTGRDLSPLHDGLDSESRRCNACVVPLGRSPSGRCHCCAVVEVHMATRQNYPIGQMIVQAIMQIAPDSDAALVFSSVLKTLNPVRELVRCSVQSGMGLAVSTGELQGAHQGTAVVGIASIERGSDINDRGIVIQDHVAAKEDVSLDLQQPSSNRLGLLCHYVLSDLTGAQRIFAASICPSLVLFALKCHEIEDISIRLHDPARTARTQSFTRPPRPSQWRRRRVHRVSTSPLEHPPALISKCTQLIPYPKRRRLQSAPGCMEKSASTVLMEVDVVHVGGCGVDASTLHDLRHDLLDTGTSQRTGALQTELAKVKELPHGQACNRSNRTVPVFPGPRVQTTTARAPPDLALQRDQIFDTYFGERVLDPGKTVDDVEVGEQSKLATSPEVVRKGWGQLYRTGASAKF</sequence>
<organism evidence="2 3">
    <name type="scientific">Rhodofomes roseus</name>
    <dbReference type="NCBI Taxonomy" id="34475"/>
    <lineage>
        <taxon>Eukaryota</taxon>
        <taxon>Fungi</taxon>
        <taxon>Dikarya</taxon>
        <taxon>Basidiomycota</taxon>
        <taxon>Agaricomycotina</taxon>
        <taxon>Agaricomycetes</taxon>
        <taxon>Polyporales</taxon>
        <taxon>Rhodofomes</taxon>
    </lineage>
</organism>
<protein>
    <submittedName>
        <fullName evidence="2">Uncharacterized protein</fullName>
    </submittedName>
</protein>
<proteinExistence type="predicted"/>
<keyword evidence="3" id="KW-1185">Reference proteome</keyword>
<evidence type="ECO:0000256" key="1">
    <source>
        <dbReference type="SAM" id="MobiDB-lite"/>
    </source>
</evidence>
<evidence type="ECO:0000313" key="3">
    <source>
        <dbReference type="Proteomes" id="UP000814176"/>
    </source>
</evidence>